<dbReference type="InterPro" id="IPR022190">
    <property type="entry name" value="DUF3716"/>
</dbReference>
<evidence type="ECO:0000256" key="1">
    <source>
        <dbReference type="SAM" id="MobiDB-lite"/>
    </source>
</evidence>
<feature type="region of interest" description="Disordered" evidence="1">
    <location>
        <begin position="1"/>
        <end position="60"/>
    </location>
</feature>
<protein>
    <submittedName>
        <fullName evidence="2">Uncharacterized protein</fullName>
    </submittedName>
</protein>
<dbReference type="EMBL" id="CAJVPG010000464">
    <property type="protein sequence ID" value="CAG8430475.1"/>
    <property type="molecule type" value="Genomic_DNA"/>
</dbReference>
<feature type="compositionally biased region" description="Polar residues" evidence="1">
    <location>
        <begin position="35"/>
        <end position="44"/>
    </location>
</feature>
<name>A0A9W4P170_9EURO</name>
<dbReference type="Pfam" id="PF12511">
    <property type="entry name" value="DUF3716"/>
    <property type="match status" value="1"/>
</dbReference>
<keyword evidence="3" id="KW-1185">Reference proteome</keyword>
<dbReference type="OrthoDB" id="4341458at2759"/>
<comment type="caution">
    <text evidence="2">The sequence shown here is derived from an EMBL/GenBank/DDBJ whole genome shotgun (WGS) entry which is preliminary data.</text>
</comment>
<evidence type="ECO:0000313" key="3">
    <source>
        <dbReference type="Proteomes" id="UP001152649"/>
    </source>
</evidence>
<reference evidence="2" key="1">
    <citation type="submission" date="2021-07" db="EMBL/GenBank/DDBJ databases">
        <authorList>
            <person name="Branca A.L. A."/>
        </authorList>
    </citation>
    <scope>NUCLEOTIDE SEQUENCE</scope>
</reference>
<dbReference type="Proteomes" id="UP001152649">
    <property type="component" value="Unassembled WGS sequence"/>
</dbReference>
<gene>
    <name evidence="2" type="ORF">PSALAMII_LOCUS11151</name>
</gene>
<dbReference type="AlphaFoldDB" id="A0A9W4P170"/>
<sequence>MSFSAVNKLAEPSPDPLDDPVENFEGNTFDLRSLGASSPLSAPQDSLDMETSQERASQSSAEQSLALRFVNLDSQDATELPIGLSDALQPLLPEQATGMVLELQEAWLSIGGEVDWPQVEEQFQLRAVTSRNHQVAILGQCIGTAAPSGEECGRCRRSAGCFASCRVVGYTDGSGKGVVVSLGSCMCCHFAGVAQRCSLRADSPAWALAALRGFVPGYQYPAVTPTAPTPSSPLTPARSVASRIINSVSNRLSRKRPRTSTSTSLPLRPRDSESAEVESPPEGVQEGVLSTPVWRSVLTRELFEASPDVRLQMEVRLQAEVAQLQVNLGLVRRDIRGLESLRGQEAVDRASSGGEVDAVWADHVADL</sequence>
<feature type="region of interest" description="Disordered" evidence="1">
    <location>
        <begin position="250"/>
        <end position="286"/>
    </location>
</feature>
<accession>A0A9W4P170</accession>
<organism evidence="2 3">
    <name type="scientific">Penicillium salamii</name>
    <dbReference type="NCBI Taxonomy" id="1612424"/>
    <lineage>
        <taxon>Eukaryota</taxon>
        <taxon>Fungi</taxon>
        <taxon>Dikarya</taxon>
        <taxon>Ascomycota</taxon>
        <taxon>Pezizomycotina</taxon>
        <taxon>Eurotiomycetes</taxon>
        <taxon>Eurotiomycetidae</taxon>
        <taxon>Eurotiales</taxon>
        <taxon>Aspergillaceae</taxon>
        <taxon>Penicillium</taxon>
    </lineage>
</organism>
<evidence type="ECO:0000313" key="2">
    <source>
        <dbReference type="EMBL" id="CAG8430475.1"/>
    </source>
</evidence>
<proteinExistence type="predicted"/>